<keyword evidence="3" id="KW-0067">ATP-binding</keyword>
<dbReference type="Pfam" id="PF00582">
    <property type="entry name" value="Usp"/>
    <property type="match status" value="2"/>
</dbReference>
<dbReference type="AlphaFoldDB" id="A0A177YFU8"/>
<dbReference type="Gene3D" id="3.40.50.620">
    <property type="entry name" value="HUPs"/>
    <property type="match status" value="2"/>
</dbReference>
<evidence type="ECO:0000313" key="6">
    <source>
        <dbReference type="Proteomes" id="UP000077519"/>
    </source>
</evidence>
<gene>
    <name evidence="5" type="ORF">A3K89_03305</name>
</gene>
<dbReference type="Proteomes" id="UP000077519">
    <property type="component" value="Unassembled WGS sequence"/>
</dbReference>
<dbReference type="PRINTS" id="PR01438">
    <property type="entry name" value="UNVRSLSTRESS"/>
</dbReference>
<evidence type="ECO:0000256" key="1">
    <source>
        <dbReference type="ARBA" id="ARBA00008791"/>
    </source>
</evidence>
<dbReference type="InterPro" id="IPR006015">
    <property type="entry name" value="Universal_stress_UspA"/>
</dbReference>
<proteinExistence type="inferred from homology"/>
<dbReference type="EMBL" id="LVHI01000012">
    <property type="protein sequence ID" value="OAK54422.1"/>
    <property type="molecule type" value="Genomic_DNA"/>
</dbReference>
<reference evidence="5 6" key="1">
    <citation type="submission" date="2016-03" db="EMBL/GenBank/DDBJ databases">
        <title>Genome sequence of Rhodococcus kyotonensis KB10.</title>
        <authorList>
            <person name="Jeong H."/>
            <person name="Hong C.E."/>
            <person name="Jo S.H."/>
            <person name="Park J.M."/>
        </authorList>
    </citation>
    <scope>NUCLEOTIDE SEQUENCE [LARGE SCALE GENOMIC DNA]</scope>
    <source>
        <strain evidence="5 6">KB10</strain>
    </source>
</reference>
<protein>
    <submittedName>
        <fullName evidence="5">Universal stress protein</fullName>
    </submittedName>
</protein>
<keyword evidence="6" id="KW-1185">Reference proteome</keyword>
<keyword evidence="2" id="KW-0547">Nucleotide-binding</keyword>
<dbReference type="PANTHER" id="PTHR46268:SF27">
    <property type="entry name" value="UNIVERSAL STRESS PROTEIN RV2623"/>
    <property type="match status" value="1"/>
</dbReference>
<evidence type="ECO:0000256" key="3">
    <source>
        <dbReference type="ARBA" id="ARBA00022840"/>
    </source>
</evidence>
<organism evidence="5 6">
    <name type="scientific">Rhodococcoides kyotonense</name>
    <dbReference type="NCBI Taxonomy" id="398843"/>
    <lineage>
        <taxon>Bacteria</taxon>
        <taxon>Bacillati</taxon>
        <taxon>Actinomycetota</taxon>
        <taxon>Actinomycetes</taxon>
        <taxon>Mycobacteriales</taxon>
        <taxon>Nocardiaceae</taxon>
        <taxon>Rhodococcoides</taxon>
    </lineage>
</organism>
<dbReference type="SUPFAM" id="SSF52402">
    <property type="entry name" value="Adenine nucleotide alpha hydrolases-like"/>
    <property type="match status" value="2"/>
</dbReference>
<dbReference type="InterPro" id="IPR014729">
    <property type="entry name" value="Rossmann-like_a/b/a_fold"/>
</dbReference>
<sequence>MSGAHTIVVGIDGSESADRAVVWAALTAAPRGWTLRIVTAVDPPAHLAADDITEYRAVADARLASAEVLARESVDESGFDIVTAAVDGKVAEVLMAESHGREAIVLGASGLGESESGVLGSAAVALCAHGSSPVVVVRGRSIDGRPPTLGPVVVGVDGSEQNQAAVGVAFEEAAQRNSPLVAVHVWSDVSLAQVAGPPRDWETIAASEEVLLAESLAGWQNKYPDVEVRRVVAQDRPVRVLSQMSEQASLIVVGHRGRGGFAGMLLGSTSYALVHTADCPVMVVRGPGG</sequence>
<dbReference type="InterPro" id="IPR006016">
    <property type="entry name" value="UspA"/>
</dbReference>
<accession>A0A177YFU8</accession>
<feature type="domain" description="UspA" evidence="4">
    <location>
        <begin position="151"/>
        <end position="285"/>
    </location>
</feature>
<evidence type="ECO:0000256" key="2">
    <source>
        <dbReference type="ARBA" id="ARBA00022741"/>
    </source>
</evidence>
<feature type="domain" description="UspA" evidence="4">
    <location>
        <begin position="5"/>
        <end position="138"/>
    </location>
</feature>
<name>A0A177YFU8_9NOCA</name>
<evidence type="ECO:0000259" key="4">
    <source>
        <dbReference type="Pfam" id="PF00582"/>
    </source>
</evidence>
<evidence type="ECO:0000313" key="5">
    <source>
        <dbReference type="EMBL" id="OAK54422.1"/>
    </source>
</evidence>
<comment type="caution">
    <text evidence="5">The sequence shown here is derived from an EMBL/GenBank/DDBJ whole genome shotgun (WGS) entry which is preliminary data.</text>
</comment>
<dbReference type="PANTHER" id="PTHR46268">
    <property type="entry name" value="STRESS RESPONSE PROTEIN NHAX"/>
    <property type="match status" value="1"/>
</dbReference>
<comment type="similarity">
    <text evidence="1">Belongs to the universal stress protein A family.</text>
</comment>
<dbReference type="GO" id="GO:0005524">
    <property type="term" value="F:ATP binding"/>
    <property type="evidence" value="ECO:0007669"/>
    <property type="project" value="UniProtKB-KW"/>
</dbReference>
<dbReference type="RefSeq" id="WP_068424587.1">
    <property type="nucleotide sequence ID" value="NZ_LVHI01000012.1"/>
</dbReference>